<dbReference type="Proteomes" id="UP000184048">
    <property type="component" value="Unassembled WGS sequence"/>
</dbReference>
<dbReference type="OrthoDB" id="767251at2"/>
<dbReference type="InterPro" id="IPR036929">
    <property type="entry name" value="DsbDN_sf"/>
</dbReference>
<dbReference type="InterPro" id="IPR028250">
    <property type="entry name" value="DsbDN"/>
</dbReference>
<evidence type="ECO:0000259" key="2">
    <source>
        <dbReference type="Pfam" id="PF11412"/>
    </source>
</evidence>
<dbReference type="STRING" id="1121884.SAMN02745131_03033"/>
<feature type="chain" id="PRO_5009909375" evidence="1">
    <location>
        <begin position="20"/>
        <end position="151"/>
    </location>
</feature>
<feature type="domain" description="Thiol:disulfide interchange protein DsbD N-terminal" evidence="2">
    <location>
        <begin position="36"/>
        <end position="143"/>
    </location>
</feature>
<accession>A0A1M5CV08</accession>
<dbReference type="AlphaFoldDB" id="A0A1M5CV08"/>
<organism evidence="3 4">
    <name type="scientific">Flavisolibacter ginsengisoli DSM 18119</name>
    <dbReference type="NCBI Taxonomy" id="1121884"/>
    <lineage>
        <taxon>Bacteria</taxon>
        <taxon>Pseudomonadati</taxon>
        <taxon>Bacteroidota</taxon>
        <taxon>Chitinophagia</taxon>
        <taxon>Chitinophagales</taxon>
        <taxon>Chitinophagaceae</taxon>
        <taxon>Flavisolibacter</taxon>
    </lineage>
</organism>
<keyword evidence="4" id="KW-1185">Reference proteome</keyword>
<feature type="signal peptide" evidence="1">
    <location>
        <begin position="1"/>
        <end position="19"/>
    </location>
</feature>
<keyword evidence="1" id="KW-0732">Signal</keyword>
<dbReference type="Pfam" id="PF11412">
    <property type="entry name" value="DsbD_N"/>
    <property type="match status" value="1"/>
</dbReference>
<name>A0A1M5CV08_9BACT</name>
<sequence>MKRLLLILSVFFTVAVASAQNINPVSWTFTSKKLGDKEYEIQMLATIQQGWHLYSQSQPADAIAQPTSFQFNKNPLLDMSGKVKEVGKMEKFKDKTLDVSANQYSNKVLFVQKVKIKGKAKTNVTGKLEFQTCNDEKCLPPKSVNFSIALK</sequence>
<evidence type="ECO:0000256" key="1">
    <source>
        <dbReference type="SAM" id="SignalP"/>
    </source>
</evidence>
<proteinExistence type="predicted"/>
<reference evidence="3 4" key="1">
    <citation type="submission" date="2016-11" db="EMBL/GenBank/DDBJ databases">
        <authorList>
            <person name="Jaros S."/>
            <person name="Januszkiewicz K."/>
            <person name="Wedrychowicz H."/>
        </authorList>
    </citation>
    <scope>NUCLEOTIDE SEQUENCE [LARGE SCALE GENOMIC DNA]</scope>
    <source>
        <strain evidence="3 4">DSM 18119</strain>
    </source>
</reference>
<gene>
    <name evidence="3" type="ORF">SAMN02745131_03033</name>
</gene>
<dbReference type="Gene3D" id="2.60.40.1250">
    <property type="entry name" value="Thiol:disulfide interchange protein DsbD, N-terminal domain"/>
    <property type="match status" value="1"/>
</dbReference>
<evidence type="ECO:0000313" key="3">
    <source>
        <dbReference type="EMBL" id="SHF58437.1"/>
    </source>
</evidence>
<protein>
    <submittedName>
        <fullName evidence="3">Disulphide bond corrector protein DsbC</fullName>
    </submittedName>
</protein>
<evidence type="ECO:0000313" key="4">
    <source>
        <dbReference type="Proteomes" id="UP000184048"/>
    </source>
</evidence>
<dbReference type="EMBL" id="FQUU01000013">
    <property type="protein sequence ID" value="SHF58437.1"/>
    <property type="molecule type" value="Genomic_DNA"/>
</dbReference>
<dbReference type="RefSeq" id="WP_072836174.1">
    <property type="nucleotide sequence ID" value="NZ_FQUU01000013.1"/>
</dbReference>